<organism evidence="2 3">
    <name type="scientific">Azonexus hydrophilus</name>
    <dbReference type="NCBI Taxonomy" id="418702"/>
    <lineage>
        <taxon>Bacteria</taxon>
        <taxon>Pseudomonadati</taxon>
        <taxon>Pseudomonadota</taxon>
        <taxon>Betaproteobacteria</taxon>
        <taxon>Rhodocyclales</taxon>
        <taxon>Azonexaceae</taxon>
        <taxon>Azonexus</taxon>
    </lineage>
</organism>
<feature type="transmembrane region" description="Helical" evidence="1">
    <location>
        <begin position="70"/>
        <end position="86"/>
    </location>
</feature>
<dbReference type="EMBL" id="CP151406">
    <property type="protein sequence ID" value="WZJ19976.1"/>
    <property type="molecule type" value="Genomic_DNA"/>
</dbReference>
<evidence type="ECO:0000313" key="3">
    <source>
        <dbReference type="Proteomes" id="UP001479520"/>
    </source>
</evidence>
<protein>
    <submittedName>
        <fullName evidence="2">Uncharacterized protein</fullName>
    </submittedName>
</protein>
<reference evidence="2 3" key="1">
    <citation type="submission" date="2024-04" db="EMBL/GenBank/DDBJ databases">
        <title>Dissimilatory iodate-reducing microorganisms contribute to the enrichment of iodine in groundwater.</title>
        <authorList>
            <person name="Jiang Z."/>
        </authorList>
    </citation>
    <scope>NUCLEOTIDE SEQUENCE [LARGE SCALE GENOMIC DNA]</scope>
    <source>
        <strain evidence="2 3">NCP973</strain>
    </source>
</reference>
<evidence type="ECO:0000313" key="2">
    <source>
        <dbReference type="EMBL" id="WZJ19976.1"/>
    </source>
</evidence>
<proteinExistence type="predicted"/>
<dbReference type="RefSeq" id="WP_341742875.1">
    <property type="nucleotide sequence ID" value="NZ_CP151406.1"/>
</dbReference>
<keyword evidence="1" id="KW-1133">Transmembrane helix</keyword>
<keyword evidence="1" id="KW-0812">Transmembrane</keyword>
<name>A0ABZ2XBG7_9RHOO</name>
<dbReference type="Proteomes" id="UP001479520">
    <property type="component" value="Chromosome"/>
</dbReference>
<evidence type="ECO:0000256" key="1">
    <source>
        <dbReference type="SAM" id="Phobius"/>
    </source>
</evidence>
<accession>A0ABZ2XBG7</accession>
<keyword evidence="3" id="KW-1185">Reference proteome</keyword>
<sequence>MNRATKIYIATTARTYPERRRLARAIREYLAAGTVAGGPGRRYIGPRSLPLRVRFARAARLAVFSLLRERGAYLITIAAVMAIYATRG</sequence>
<gene>
    <name evidence="2" type="ORF">AADV58_08325</name>
</gene>
<keyword evidence="1" id="KW-0472">Membrane</keyword>